<keyword evidence="5" id="KW-0418">Kinase</keyword>
<name>A0A9E4T3N4_9GAMM</name>
<dbReference type="Pfam" id="PF11845">
    <property type="entry name" value="Tll0287-like"/>
    <property type="match status" value="1"/>
</dbReference>
<evidence type="ECO:0000259" key="9">
    <source>
        <dbReference type="PROSITE" id="PS50109"/>
    </source>
</evidence>
<dbReference type="PANTHER" id="PTHR43065:SF46">
    <property type="entry name" value="C4-DICARBOXYLATE TRANSPORT SENSOR PROTEIN DCTB"/>
    <property type="match status" value="1"/>
</dbReference>
<proteinExistence type="predicted"/>
<evidence type="ECO:0000313" key="12">
    <source>
        <dbReference type="EMBL" id="MCG7947957.1"/>
    </source>
</evidence>
<evidence type="ECO:0000256" key="4">
    <source>
        <dbReference type="ARBA" id="ARBA00022741"/>
    </source>
</evidence>
<dbReference type="InterPro" id="IPR005467">
    <property type="entry name" value="His_kinase_dom"/>
</dbReference>
<feature type="transmembrane region" description="Helical" evidence="8">
    <location>
        <begin position="176"/>
        <end position="193"/>
    </location>
</feature>
<dbReference type="Pfam" id="PF13426">
    <property type="entry name" value="PAS_9"/>
    <property type="match status" value="1"/>
</dbReference>
<dbReference type="InterPro" id="IPR004358">
    <property type="entry name" value="Sig_transdc_His_kin-like_C"/>
</dbReference>
<dbReference type="PRINTS" id="PR00344">
    <property type="entry name" value="BCTRLSENSOR"/>
</dbReference>
<dbReference type="InterPro" id="IPR000700">
    <property type="entry name" value="PAS-assoc_C"/>
</dbReference>
<comment type="caution">
    <text evidence="12">The sequence shown here is derived from an EMBL/GenBank/DDBJ whole genome shotgun (WGS) entry which is preliminary data.</text>
</comment>
<dbReference type="NCBIfam" id="TIGR00229">
    <property type="entry name" value="sensory_box"/>
    <property type="match status" value="1"/>
</dbReference>
<dbReference type="CDD" id="cd00130">
    <property type="entry name" value="PAS"/>
    <property type="match status" value="1"/>
</dbReference>
<organism evidence="12 13">
    <name type="scientific">Candidatus Thiodiazotropha taylori</name>
    <dbReference type="NCBI Taxonomy" id="2792791"/>
    <lineage>
        <taxon>Bacteria</taxon>
        <taxon>Pseudomonadati</taxon>
        <taxon>Pseudomonadota</taxon>
        <taxon>Gammaproteobacteria</taxon>
        <taxon>Chromatiales</taxon>
        <taxon>Sedimenticolaceae</taxon>
        <taxon>Candidatus Thiodiazotropha</taxon>
    </lineage>
</organism>
<comment type="catalytic activity">
    <reaction evidence="1">
        <text>ATP + protein L-histidine = ADP + protein N-phospho-L-histidine.</text>
        <dbReference type="EC" id="2.7.13.3"/>
    </reaction>
</comment>
<dbReference type="SMART" id="SM00091">
    <property type="entry name" value="PAS"/>
    <property type="match status" value="1"/>
</dbReference>
<dbReference type="SUPFAM" id="SSF55874">
    <property type="entry name" value="ATPase domain of HSP90 chaperone/DNA topoisomerase II/histidine kinase"/>
    <property type="match status" value="1"/>
</dbReference>
<feature type="domain" description="Histidine kinase" evidence="9">
    <location>
        <begin position="362"/>
        <end position="616"/>
    </location>
</feature>
<keyword evidence="8" id="KW-0472">Membrane</keyword>
<dbReference type="Gene3D" id="1.10.287.130">
    <property type="match status" value="1"/>
</dbReference>
<dbReference type="PROSITE" id="PS50109">
    <property type="entry name" value="HIS_KIN"/>
    <property type="match status" value="1"/>
</dbReference>
<dbReference type="SUPFAM" id="SSF47384">
    <property type="entry name" value="Homodimeric domain of signal transducing histidine kinase"/>
    <property type="match status" value="1"/>
</dbReference>
<evidence type="ECO:0000256" key="7">
    <source>
        <dbReference type="ARBA" id="ARBA00023012"/>
    </source>
</evidence>
<dbReference type="GO" id="GO:0005524">
    <property type="term" value="F:ATP binding"/>
    <property type="evidence" value="ECO:0007669"/>
    <property type="project" value="UniProtKB-KW"/>
</dbReference>
<evidence type="ECO:0000256" key="2">
    <source>
        <dbReference type="ARBA" id="ARBA00012438"/>
    </source>
</evidence>
<dbReference type="SUPFAM" id="SSF55785">
    <property type="entry name" value="PYP-like sensor domain (PAS domain)"/>
    <property type="match status" value="1"/>
</dbReference>
<keyword evidence="8" id="KW-0812">Transmembrane</keyword>
<keyword evidence="7" id="KW-0902">Two-component regulatory system</keyword>
<dbReference type="Proteomes" id="UP000886667">
    <property type="component" value="Unassembled WGS sequence"/>
</dbReference>
<dbReference type="PROSITE" id="PS50113">
    <property type="entry name" value="PAC"/>
    <property type="match status" value="1"/>
</dbReference>
<evidence type="ECO:0000313" key="13">
    <source>
        <dbReference type="Proteomes" id="UP000886667"/>
    </source>
</evidence>
<accession>A0A9E4T3N4</accession>
<evidence type="ECO:0000256" key="5">
    <source>
        <dbReference type="ARBA" id="ARBA00022777"/>
    </source>
</evidence>
<evidence type="ECO:0000256" key="8">
    <source>
        <dbReference type="SAM" id="Phobius"/>
    </source>
</evidence>
<dbReference type="EC" id="2.7.13.3" evidence="2"/>
<reference evidence="12" key="1">
    <citation type="journal article" date="2021" name="Proc. Natl. Acad. Sci. U.S.A.">
        <title>Global biogeography of chemosynthetic symbionts reveals both localized and globally distributed symbiont groups. .</title>
        <authorList>
            <person name="Osvatic J.T."/>
            <person name="Wilkins L.G.E."/>
            <person name="Leibrecht L."/>
            <person name="Leray M."/>
            <person name="Zauner S."/>
            <person name="Polzin J."/>
            <person name="Camacho Y."/>
            <person name="Gros O."/>
            <person name="van Gils J.A."/>
            <person name="Eisen J.A."/>
            <person name="Petersen J.M."/>
            <person name="Yuen B."/>
        </authorList>
    </citation>
    <scope>NUCLEOTIDE SEQUENCE</scope>
    <source>
        <strain evidence="12">MAGclacostrist064TRANS</strain>
    </source>
</reference>
<dbReference type="InterPro" id="IPR003594">
    <property type="entry name" value="HATPase_dom"/>
</dbReference>
<keyword evidence="8" id="KW-1133">Transmembrane helix</keyword>
<gene>
    <name evidence="12" type="ORF">JAZ07_16565</name>
</gene>
<keyword evidence="3" id="KW-0808">Transferase</keyword>
<dbReference type="GO" id="GO:0000155">
    <property type="term" value="F:phosphorelay sensor kinase activity"/>
    <property type="evidence" value="ECO:0007669"/>
    <property type="project" value="InterPro"/>
</dbReference>
<dbReference type="InterPro" id="IPR036097">
    <property type="entry name" value="HisK_dim/P_sf"/>
</dbReference>
<dbReference type="AlphaFoldDB" id="A0A9E4T3N4"/>
<evidence type="ECO:0000256" key="1">
    <source>
        <dbReference type="ARBA" id="ARBA00000085"/>
    </source>
</evidence>
<dbReference type="PANTHER" id="PTHR43065">
    <property type="entry name" value="SENSOR HISTIDINE KINASE"/>
    <property type="match status" value="1"/>
</dbReference>
<dbReference type="InterPro" id="IPR021796">
    <property type="entry name" value="Tll0287-like_dom"/>
</dbReference>
<feature type="domain" description="PAC" evidence="11">
    <location>
        <begin position="291"/>
        <end position="342"/>
    </location>
</feature>
<dbReference type="Gene3D" id="3.30.450.20">
    <property type="entry name" value="PAS domain"/>
    <property type="match status" value="1"/>
</dbReference>
<protein>
    <recommendedName>
        <fullName evidence="2">histidine kinase</fullName>
        <ecNumber evidence="2">2.7.13.3</ecNumber>
    </recommendedName>
</protein>
<dbReference type="EMBL" id="JAEPCM010000592">
    <property type="protein sequence ID" value="MCG7947957.1"/>
    <property type="molecule type" value="Genomic_DNA"/>
</dbReference>
<feature type="domain" description="PAS" evidence="10">
    <location>
        <begin position="213"/>
        <end position="287"/>
    </location>
</feature>
<dbReference type="Gene3D" id="3.30.450.290">
    <property type="match status" value="1"/>
</dbReference>
<dbReference type="Gene3D" id="3.30.565.10">
    <property type="entry name" value="Histidine kinase-like ATPase, C-terminal domain"/>
    <property type="match status" value="1"/>
</dbReference>
<evidence type="ECO:0000259" key="10">
    <source>
        <dbReference type="PROSITE" id="PS50112"/>
    </source>
</evidence>
<keyword evidence="6 12" id="KW-0067">ATP-binding</keyword>
<feature type="transmembrane region" description="Helical" evidence="8">
    <location>
        <begin position="12"/>
        <end position="31"/>
    </location>
</feature>
<dbReference type="InterPro" id="IPR000014">
    <property type="entry name" value="PAS"/>
</dbReference>
<dbReference type="SMART" id="SM00387">
    <property type="entry name" value="HATPase_c"/>
    <property type="match status" value="1"/>
</dbReference>
<dbReference type="PROSITE" id="PS50112">
    <property type="entry name" value="PAS"/>
    <property type="match status" value="1"/>
</dbReference>
<evidence type="ECO:0000259" key="11">
    <source>
        <dbReference type="PROSITE" id="PS50113"/>
    </source>
</evidence>
<sequence length="619" mass="69748">MLIRLLQSTYYWIFPIIFWLALTLVSLIWNLSVIDNSVEKIAFERGQIMYEMVRLTKINPVLMANDPTLFKKQNVKDIQYRAVSSKPMNPENISDAWESQALDQFEQGTSFKFEAFLNQQPAYFRYIGPVYMQEQCLQCHGYEGKVIGNVRGGISVKVLAEPIIAAQSEAKRNMTLLHFIGFLLIAVTSNFLMSQLRKHWLTLKLTQHDLKDKEQFLSDVTNSMSEGFVVLDNGGVVKYTNPESARLIGWTEDEMLGKQFSQIVYGEKKPPKEKNVKTIVMDTLKDGVIRADNDDLFTHKSGHQIDIVFSVSPMLQSEDEKRVVLTFSDISERKRADRERMDLERQLNQTHKMEAVGQLAGGIAHEINTPIQYIGDNLKFIKESQQDMQNLLQDYAELSSKAKQQPELHAELEKIDETIEEIDLEYLTEETTNAIDQSITGASQVARIVLAMKEFAHPGGKDMALADLNRIVSNAVAVCKNEWKYVADTQLQLSDNLPDVKCLAGEVSQVVLNIIVNAAHAIEAAKREEKGTITITTELKDEKVEIRVSDTGTGIPEEAQAYVFNPFFTTKDVGRGTGQGLAIAQDIIVGKHQGELLFETEQGVGTTFIIRLPLTSEMA</sequence>
<dbReference type="InterPro" id="IPR036890">
    <property type="entry name" value="HATPase_C_sf"/>
</dbReference>
<evidence type="ECO:0000256" key="6">
    <source>
        <dbReference type="ARBA" id="ARBA00022840"/>
    </source>
</evidence>
<dbReference type="InterPro" id="IPR035965">
    <property type="entry name" value="PAS-like_dom_sf"/>
</dbReference>
<evidence type="ECO:0000256" key="3">
    <source>
        <dbReference type="ARBA" id="ARBA00022679"/>
    </source>
</evidence>
<dbReference type="Pfam" id="PF02518">
    <property type="entry name" value="HATPase_c"/>
    <property type="match status" value="1"/>
</dbReference>
<keyword evidence="4" id="KW-0547">Nucleotide-binding</keyword>